<gene>
    <name evidence="8" type="ORF">S01H1_39817</name>
</gene>
<keyword evidence="3 6" id="KW-0812">Transmembrane</keyword>
<reference evidence="8" key="1">
    <citation type="journal article" date="2014" name="Front. Microbiol.">
        <title>High frequency of phylogenetically diverse reductive dehalogenase-homologous genes in deep subseafloor sedimentary metagenomes.</title>
        <authorList>
            <person name="Kawai M."/>
            <person name="Futagami T."/>
            <person name="Toyoda A."/>
            <person name="Takaki Y."/>
            <person name="Nishi S."/>
            <person name="Hori S."/>
            <person name="Arai W."/>
            <person name="Tsubouchi T."/>
            <person name="Morono Y."/>
            <person name="Uchiyama I."/>
            <person name="Ito T."/>
            <person name="Fujiyama A."/>
            <person name="Inagaki F."/>
            <person name="Takami H."/>
        </authorList>
    </citation>
    <scope>NUCLEOTIDE SEQUENCE</scope>
    <source>
        <strain evidence="8">Expedition CK06-06</strain>
    </source>
</reference>
<evidence type="ECO:0000313" key="8">
    <source>
        <dbReference type="EMBL" id="GAG01252.1"/>
    </source>
</evidence>
<feature type="transmembrane region" description="Helical" evidence="6">
    <location>
        <begin position="178"/>
        <end position="197"/>
    </location>
</feature>
<feature type="non-terminal residue" evidence="8">
    <location>
        <position position="198"/>
    </location>
</feature>
<protein>
    <recommendedName>
        <fullName evidence="7">Citrate transporter-like domain-containing protein</fullName>
    </recommendedName>
</protein>
<dbReference type="InterPro" id="IPR004680">
    <property type="entry name" value="Cit_transptr-like_dom"/>
</dbReference>
<dbReference type="PANTHER" id="PTHR43568">
    <property type="entry name" value="P PROTEIN"/>
    <property type="match status" value="1"/>
</dbReference>
<feature type="transmembrane region" description="Helical" evidence="6">
    <location>
        <begin position="58"/>
        <end position="77"/>
    </location>
</feature>
<keyword evidence="5 6" id="KW-0472">Membrane</keyword>
<dbReference type="Pfam" id="PF03600">
    <property type="entry name" value="CitMHS"/>
    <property type="match status" value="1"/>
</dbReference>
<keyword evidence="2" id="KW-0813">Transport</keyword>
<comment type="subcellular location">
    <subcellularLocation>
        <location evidence="1">Membrane</location>
        <topology evidence="1">Multi-pass membrane protein</topology>
    </subcellularLocation>
</comment>
<dbReference type="GO" id="GO:0016020">
    <property type="term" value="C:membrane"/>
    <property type="evidence" value="ECO:0007669"/>
    <property type="project" value="UniProtKB-SubCell"/>
</dbReference>
<keyword evidence="4 6" id="KW-1133">Transmembrane helix</keyword>
<name>X0UPQ0_9ZZZZ</name>
<dbReference type="GO" id="GO:0055085">
    <property type="term" value="P:transmembrane transport"/>
    <property type="evidence" value="ECO:0007669"/>
    <property type="project" value="InterPro"/>
</dbReference>
<dbReference type="EMBL" id="BARS01025167">
    <property type="protein sequence ID" value="GAG01252.1"/>
    <property type="molecule type" value="Genomic_DNA"/>
</dbReference>
<proteinExistence type="predicted"/>
<feature type="transmembrane region" description="Helical" evidence="6">
    <location>
        <begin position="5"/>
        <end position="21"/>
    </location>
</feature>
<dbReference type="AlphaFoldDB" id="X0UPQ0"/>
<feature type="transmembrane region" description="Helical" evidence="6">
    <location>
        <begin position="101"/>
        <end position="130"/>
    </location>
</feature>
<feature type="transmembrane region" description="Helical" evidence="6">
    <location>
        <begin position="27"/>
        <end position="46"/>
    </location>
</feature>
<evidence type="ECO:0000256" key="6">
    <source>
        <dbReference type="SAM" id="Phobius"/>
    </source>
</evidence>
<dbReference type="InterPro" id="IPR051475">
    <property type="entry name" value="Diverse_Ion_Transporter"/>
</dbReference>
<comment type="caution">
    <text evidence="8">The sequence shown here is derived from an EMBL/GenBank/DDBJ whole genome shotgun (WGS) entry which is preliminary data.</text>
</comment>
<evidence type="ECO:0000259" key="7">
    <source>
        <dbReference type="Pfam" id="PF03600"/>
    </source>
</evidence>
<sequence length="198" mass="22641">MSAYLQIIVIACFAMVIVALFREKTDFLTYSILAMFLAVIATFYFLPDVITMENLMLAIEWEVIFFLIAIFTIVEVLDDKRVFQELALRITRKFETNTRKFFWIMCLTSTLSAAFIEDISVAIIFIPLIIKTSEKMHINPTPFLLGVTICINLASTLTPFGSSQNILIAAKFDLTTTWFILNLGLYFIISTLLTLYLL</sequence>
<evidence type="ECO:0000256" key="3">
    <source>
        <dbReference type="ARBA" id="ARBA00022692"/>
    </source>
</evidence>
<evidence type="ECO:0000256" key="2">
    <source>
        <dbReference type="ARBA" id="ARBA00022448"/>
    </source>
</evidence>
<dbReference type="PANTHER" id="PTHR43568:SF1">
    <property type="entry name" value="P PROTEIN"/>
    <property type="match status" value="1"/>
</dbReference>
<accession>X0UPQ0</accession>
<organism evidence="8">
    <name type="scientific">marine sediment metagenome</name>
    <dbReference type="NCBI Taxonomy" id="412755"/>
    <lineage>
        <taxon>unclassified sequences</taxon>
        <taxon>metagenomes</taxon>
        <taxon>ecological metagenomes</taxon>
    </lineage>
</organism>
<feature type="domain" description="Citrate transporter-like" evidence="7">
    <location>
        <begin position="23"/>
        <end position="197"/>
    </location>
</feature>
<evidence type="ECO:0000256" key="4">
    <source>
        <dbReference type="ARBA" id="ARBA00022989"/>
    </source>
</evidence>
<evidence type="ECO:0000256" key="5">
    <source>
        <dbReference type="ARBA" id="ARBA00023136"/>
    </source>
</evidence>
<evidence type="ECO:0000256" key="1">
    <source>
        <dbReference type="ARBA" id="ARBA00004141"/>
    </source>
</evidence>
<feature type="transmembrane region" description="Helical" evidence="6">
    <location>
        <begin position="142"/>
        <end position="158"/>
    </location>
</feature>